<feature type="domain" description="ChrR-like cupin" evidence="1">
    <location>
        <begin position="113"/>
        <end position="201"/>
    </location>
</feature>
<name>A0A4Y6PVN2_PERCE</name>
<dbReference type="Gene3D" id="1.10.10.1320">
    <property type="entry name" value="Anti-sigma factor, zinc-finger domain"/>
    <property type="match status" value="1"/>
</dbReference>
<dbReference type="AlphaFoldDB" id="A0A4Y6PVN2"/>
<dbReference type="RefSeq" id="WP_141198772.1">
    <property type="nucleotide sequence ID" value="NZ_CP041186.1"/>
</dbReference>
<evidence type="ECO:0000313" key="4">
    <source>
        <dbReference type="Proteomes" id="UP000315995"/>
    </source>
</evidence>
<gene>
    <name evidence="3" type="ORF">FIV42_16610</name>
</gene>
<protein>
    <recommendedName>
        <fullName evidence="5">ChrR-like cupin domain-containing protein</fullName>
    </recommendedName>
</protein>
<dbReference type="InterPro" id="IPR025979">
    <property type="entry name" value="ChrR-like_cupin_dom"/>
</dbReference>
<organism evidence="3 4">
    <name type="scientific">Persicimonas caeni</name>
    <dbReference type="NCBI Taxonomy" id="2292766"/>
    <lineage>
        <taxon>Bacteria</taxon>
        <taxon>Deltaproteobacteria</taxon>
        <taxon>Bradymonadales</taxon>
        <taxon>Bradymonadaceae</taxon>
        <taxon>Persicimonas</taxon>
    </lineage>
</organism>
<accession>A0A4Y6PVN2</accession>
<reference evidence="3 4" key="1">
    <citation type="submission" date="2019-06" db="EMBL/GenBank/DDBJ databases">
        <title>Persicimonas caeni gen. nov., sp. nov., a predatory bacterium isolated from solar saltern.</title>
        <authorList>
            <person name="Wang S."/>
        </authorList>
    </citation>
    <scope>NUCLEOTIDE SEQUENCE [LARGE SCALE GENOMIC DNA]</scope>
    <source>
        <strain evidence="3 4">YN101</strain>
    </source>
</reference>
<evidence type="ECO:0008006" key="5">
    <source>
        <dbReference type="Google" id="ProtNLM"/>
    </source>
</evidence>
<evidence type="ECO:0000313" key="3">
    <source>
        <dbReference type="EMBL" id="QDG52300.1"/>
    </source>
</evidence>
<dbReference type="InterPro" id="IPR011051">
    <property type="entry name" value="RmlC_Cupin_sf"/>
</dbReference>
<proteinExistence type="predicted"/>
<dbReference type="EMBL" id="CP041186">
    <property type="protein sequence ID" value="QDG52300.1"/>
    <property type="molecule type" value="Genomic_DNA"/>
</dbReference>
<accession>A0A5B8Y6A3</accession>
<dbReference type="Pfam" id="PF13490">
    <property type="entry name" value="zf-HC2"/>
    <property type="match status" value="1"/>
</dbReference>
<dbReference type="InterPro" id="IPR027383">
    <property type="entry name" value="Znf_put"/>
</dbReference>
<dbReference type="InterPro" id="IPR014710">
    <property type="entry name" value="RmlC-like_jellyroll"/>
</dbReference>
<dbReference type="Gene3D" id="2.60.120.10">
    <property type="entry name" value="Jelly Rolls"/>
    <property type="match status" value="1"/>
</dbReference>
<dbReference type="OrthoDB" id="2988517at2"/>
<keyword evidence="4" id="KW-1185">Reference proteome</keyword>
<dbReference type="InterPro" id="IPR041916">
    <property type="entry name" value="Anti_sigma_zinc_sf"/>
</dbReference>
<evidence type="ECO:0000259" key="2">
    <source>
        <dbReference type="Pfam" id="PF13490"/>
    </source>
</evidence>
<evidence type="ECO:0000259" key="1">
    <source>
        <dbReference type="Pfam" id="PF12973"/>
    </source>
</evidence>
<sequence>MTEHLDKTGHIDSMLDDWLAGALDEAEEAALEAHAAQCTRCARALERARQHFVELAAALDPVEPSAGLRDDLLAAATPEARFADLADEVAEIIDLSTERALRLLGRVDEASHWEEGPFPGLELFHIDGGPSVDEAIVGFVRMTPGMAFPHHSHRGAETTLVLQGGLRDADGTVYRRGEVVEHGSGTSHAFAALDDAPALIYLVVAHHGIDVGDTHFGPNDPAL</sequence>
<dbReference type="Pfam" id="PF12973">
    <property type="entry name" value="Cupin_7"/>
    <property type="match status" value="1"/>
</dbReference>
<feature type="domain" description="Putative zinc-finger" evidence="2">
    <location>
        <begin position="11"/>
        <end position="42"/>
    </location>
</feature>
<dbReference type="SUPFAM" id="SSF51182">
    <property type="entry name" value="RmlC-like cupins"/>
    <property type="match status" value="1"/>
</dbReference>
<dbReference type="Proteomes" id="UP000315995">
    <property type="component" value="Chromosome"/>
</dbReference>